<protein>
    <submittedName>
        <fullName evidence="1">Uncharacterized protein</fullName>
    </submittedName>
</protein>
<comment type="caution">
    <text evidence="1">The sequence shown here is derived from an EMBL/GenBank/DDBJ whole genome shotgun (WGS) entry which is preliminary data.</text>
</comment>
<evidence type="ECO:0000313" key="1">
    <source>
        <dbReference type="EMBL" id="KAI5649186.1"/>
    </source>
</evidence>
<gene>
    <name evidence="1" type="ORF">M9H77_35191</name>
</gene>
<name>A0ACB9ZPJ8_CATRO</name>
<proteinExistence type="predicted"/>
<keyword evidence="2" id="KW-1185">Reference proteome</keyword>
<sequence length="212" mass="24235">MDQDLPEETEDSQKFENKETDQDVDYSNINLRKIDLSDVDDFMEWLTDEKVSKFCSWNPYPSRESAINYLTTRVLPHPWHKAICIKNKPIGTISVSPFSGQEKCRAEIGYVIGSKYWGKGIATKAVKIVISTIFLEWTTLERLEALVDVDNIGSQRVMEKAGFTKEGVLRKFCLMKGKPRDMVMYSFIVSDDPKVYARGNPIKHVEASSKPN</sequence>
<accession>A0ACB9ZPJ8</accession>
<organism evidence="1 2">
    <name type="scientific">Catharanthus roseus</name>
    <name type="common">Madagascar periwinkle</name>
    <name type="synonym">Vinca rosea</name>
    <dbReference type="NCBI Taxonomy" id="4058"/>
    <lineage>
        <taxon>Eukaryota</taxon>
        <taxon>Viridiplantae</taxon>
        <taxon>Streptophyta</taxon>
        <taxon>Embryophyta</taxon>
        <taxon>Tracheophyta</taxon>
        <taxon>Spermatophyta</taxon>
        <taxon>Magnoliopsida</taxon>
        <taxon>eudicotyledons</taxon>
        <taxon>Gunneridae</taxon>
        <taxon>Pentapetalae</taxon>
        <taxon>asterids</taxon>
        <taxon>lamiids</taxon>
        <taxon>Gentianales</taxon>
        <taxon>Apocynaceae</taxon>
        <taxon>Rauvolfioideae</taxon>
        <taxon>Vinceae</taxon>
        <taxon>Catharanthinae</taxon>
        <taxon>Catharanthus</taxon>
    </lineage>
</organism>
<evidence type="ECO:0000313" key="2">
    <source>
        <dbReference type="Proteomes" id="UP001060085"/>
    </source>
</evidence>
<dbReference type="EMBL" id="CM044708">
    <property type="protein sequence ID" value="KAI5649186.1"/>
    <property type="molecule type" value="Genomic_DNA"/>
</dbReference>
<reference evidence="2" key="1">
    <citation type="journal article" date="2023" name="Nat. Plants">
        <title>Single-cell RNA sequencing provides a high-resolution roadmap for understanding the multicellular compartmentation of specialized metabolism.</title>
        <authorList>
            <person name="Sun S."/>
            <person name="Shen X."/>
            <person name="Li Y."/>
            <person name="Li Y."/>
            <person name="Wang S."/>
            <person name="Li R."/>
            <person name="Zhang H."/>
            <person name="Shen G."/>
            <person name="Guo B."/>
            <person name="Wei J."/>
            <person name="Xu J."/>
            <person name="St-Pierre B."/>
            <person name="Chen S."/>
            <person name="Sun C."/>
        </authorList>
    </citation>
    <scope>NUCLEOTIDE SEQUENCE [LARGE SCALE GENOMIC DNA]</scope>
</reference>
<dbReference type="Proteomes" id="UP001060085">
    <property type="component" value="Linkage Group LG08"/>
</dbReference>